<evidence type="ECO:0000256" key="12">
    <source>
        <dbReference type="ARBA" id="ARBA00023303"/>
    </source>
</evidence>
<reference evidence="16" key="1">
    <citation type="submission" date="2022-11" db="UniProtKB">
        <authorList>
            <consortium name="WormBaseParasite"/>
        </authorList>
    </citation>
    <scope>IDENTIFICATION</scope>
</reference>
<evidence type="ECO:0000256" key="13">
    <source>
        <dbReference type="RuleBase" id="RU000679"/>
    </source>
</evidence>
<evidence type="ECO:0000256" key="6">
    <source>
        <dbReference type="ARBA" id="ARBA00022989"/>
    </source>
</evidence>
<evidence type="ECO:0000313" key="15">
    <source>
        <dbReference type="Proteomes" id="UP000887540"/>
    </source>
</evidence>
<dbReference type="GO" id="GO:0005886">
    <property type="term" value="C:plasma membrane"/>
    <property type="evidence" value="ECO:0007669"/>
    <property type="project" value="TreeGrafter"/>
</dbReference>
<evidence type="ECO:0000256" key="3">
    <source>
        <dbReference type="ARBA" id="ARBA00022448"/>
    </source>
</evidence>
<comment type="subcellular location">
    <subcellularLocation>
        <location evidence="1">Membrane</location>
        <topology evidence="1">Multi-pass membrane protein</topology>
    </subcellularLocation>
</comment>
<organism evidence="15 16">
    <name type="scientific">Acrobeloides nanus</name>
    <dbReference type="NCBI Taxonomy" id="290746"/>
    <lineage>
        <taxon>Eukaryota</taxon>
        <taxon>Metazoa</taxon>
        <taxon>Ecdysozoa</taxon>
        <taxon>Nematoda</taxon>
        <taxon>Chromadorea</taxon>
        <taxon>Rhabditida</taxon>
        <taxon>Tylenchina</taxon>
        <taxon>Cephalobomorpha</taxon>
        <taxon>Cephaloboidea</taxon>
        <taxon>Cephalobidae</taxon>
        <taxon>Acrobeloides</taxon>
    </lineage>
</organism>
<evidence type="ECO:0000256" key="7">
    <source>
        <dbReference type="ARBA" id="ARBA00023053"/>
    </source>
</evidence>
<keyword evidence="5 13" id="KW-0812">Transmembrane</keyword>
<keyword evidence="4 13" id="KW-0894">Sodium channel</keyword>
<evidence type="ECO:0000256" key="8">
    <source>
        <dbReference type="ARBA" id="ARBA00023065"/>
    </source>
</evidence>
<accession>A0A914BYP1</accession>
<evidence type="ECO:0000313" key="16">
    <source>
        <dbReference type="WBParaSite" id="ACRNAN_Path_1304.g5113.t1"/>
    </source>
</evidence>
<keyword evidence="7" id="KW-0915">Sodium</keyword>
<dbReference type="Proteomes" id="UP000887540">
    <property type="component" value="Unplaced"/>
</dbReference>
<dbReference type="AlphaFoldDB" id="A0A914BYP1"/>
<keyword evidence="6 14" id="KW-1133">Transmembrane helix</keyword>
<sequence>MSHTFNLAQDHDVKQAIADAEQQKKHEEELRNKTRWRRTKETMREWGALSSCHGVPHMAEASSHLALLIWTLILVASFVTFAILFSDTLIQYLKYEKLVVLEMDFTEIEFPSVTICNINPYKYSSISGNPELEALLQIYNDVSSGQTV</sequence>
<evidence type="ECO:0000256" key="1">
    <source>
        <dbReference type="ARBA" id="ARBA00004141"/>
    </source>
</evidence>
<name>A0A914BYP1_9BILA</name>
<keyword evidence="15" id="KW-1185">Reference proteome</keyword>
<evidence type="ECO:0000256" key="11">
    <source>
        <dbReference type="ARBA" id="ARBA00023201"/>
    </source>
</evidence>
<keyword evidence="8 13" id="KW-0406">Ion transport</keyword>
<keyword evidence="11 13" id="KW-0739">Sodium transport</keyword>
<dbReference type="InterPro" id="IPR001873">
    <property type="entry name" value="ENaC"/>
</dbReference>
<keyword evidence="12 13" id="KW-0407">Ion channel</keyword>
<proteinExistence type="inferred from homology"/>
<evidence type="ECO:0000256" key="2">
    <source>
        <dbReference type="ARBA" id="ARBA00007193"/>
    </source>
</evidence>
<dbReference type="PANTHER" id="PTHR11690">
    <property type="entry name" value="AMILORIDE-SENSITIVE SODIUM CHANNEL-RELATED"/>
    <property type="match status" value="1"/>
</dbReference>
<evidence type="ECO:0000256" key="5">
    <source>
        <dbReference type="ARBA" id="ARBA00022692"/>
    </source>
</evidence>
<evidence type="ECO:0000256" key="4">
    <source>
        <dbReference type="ARBA" id="ARBA00022461"/>
    </source>
</evidence>
<dbReference type="WBParaSite" id="ACRNAN_Path_1304.g5113.t1">
    <property type="protein sequence ID" value="ACRNAN_Path_1304.g5113.t1"/>
    <property type="gene ID" value="ACRNAN_Path_1304.g5113"/>
</dbReference>
<keyword evidence="10" id="KW-0325">Glycoprotein</keyword>
<evidence type="ECO:0000256" key="14">
    <source>
        <dbReference type="SAM" id="Phobius"/>
    </source>
</evidence>
<evidence type="ECO:0000256" key="10">
    <source>
        <dbReference type="ARBA" id="ARBA00023180"/>
    </source>
</evidence>
<keyword evidence="3 13" id="KW-0813">Transport</keyword>
<feature type="transmembrane region" description="Helical" evidence="14">
    <location>
        <begin position="65"/>
        <end position="85"/>
    </location>
</feature>
<evidence type="ECO:0000256" key="9">
    <source>
        <dbReference type="ARBA" id="ARBA00023136"/>
    </source>
</evidence>
<dbReference type="Pfam" id="PF00858">
    <property type="entry name" value="ASC"/>
    <property type="match status" value="1"/>
</dbReference>
<dbReference type="GO" id="GO:0015280">
    <property type="term" value="F:ligand-gated sodium channel activity"/>
    <property type="evidence" value="ECO:0007669"/>
    <property type="project" value="TreeGrafter"/>
</dbReference>
<protein>
    <submittedName>
        <fullName evidence="16">Uncharacterized protein</fullName>
    </submittedName>
</protein>
<comment type="similarity">
    <text evidence="2 13">Belongs to the amiloride-sensitive sodium channel (TC 1.A.6) family.</text>
</comment>
<keyword evidence="9 14" id="KW-0472">Membrane</keyword>